<proteinExistence type="predicted"/>
<keyword evidence="3" id="KW-1185">Reference proteome</keyword>
<dbReference type="InterPro" id="IPR003776">
    <property type="entry name" value="YcaO-like_dom"/>
</dbReference>
<evidence type="ECO:0000259" key="1">
    <source>
        <dbReference type="PROSITE" id="PS51664"/>
    </source>
</evidence>
<dbReference type="PANTHER" id="PTHR37809">
    <property type="entry name" value="RIBOSOMAL PROTEIN S12 METHYLTHIOTRANSFERASE ACCESSORY FACTOR YCAO"/>
    <property type="match status" value="1"/>
</dbReference>
<dbReference type="Pfam" id="PF02624">
    <property type="entry name" value="YcaO"/>
    <property type="match status" value="1"/>
</dbReference>
<dbReference type="HOGENOM" id="CLU_035119_0_0_7"/>
<feature type="domain" description="YcaO" evidence="1">
    <location>
        <begin position="248"/>
        <end position="571"/>
    </location>
</feature>
<dbReference type="PROSITE" id="PS51664">
    <property type="entry name" value="YCAO"/>
    <property type="match status" value="1"/>
</dbReference>
<protein>
    <recommendedName>
        <fullName evidence="1">YcaO domain-containing protein</fullName>
    </recommendedName>
</protein>
<dbReference type="PATRIC" id="fig|879567.3.peg.93"/>
<reference evidence="3" key="2">
    <citation type="journal article" date="2013" name="Stand. Genomic Sci.">
        <title>Complete genome sequence of Desulfocapsa sulfexigens, a marine deltaproteobacterium specialized in disproportionating inorganic sulfur compounds.</title>
        <authorList>
            <person name="Finster K.W."/>
            <person name="Kjeldsen K.U."/>
            <person name="Kube M."/>
            <person name="Reinhardt R."/>
            <person name="Mussmann M."/>
            <person name="Amann R."/>
            <person name="Schreiber L."/>
        </authorList>
    </citation>
    <scope>NUCLEOTIDE SEQUENCE [LARGE SCALE GENOMIC DNA]</scope>
    <source>
        <strain evidence="3">DSM 10523 / SB164P1</strain>
    </source>
</reference>
<dbReference type="RefSeq" id="WP_015413383.1">
    <property type="nucleotide sequence ID" value="NC_020409.1"/>
</dbReference>
<dbReference type="STRING" id="1322246.BN4_10088"/>
<dbReference type="eggNOG" id="COG1944">
    <property type="taxonomic scope" value="Bacteria"/>
</dbReference>
<dbReference type="BioCyc" id="DPIE1322246:BN4_RS00480-MONOMER"/>
<dbReference type="PANTHER" id="PTHR37809:SF1">
    <property type="entry name" value="RIBOSOMAL PROTEIN S12 METHYLTHIOTRANSFERASE ACCESSORY FACTOR YCAO"/>
    <property type="match status" value="1"/>
</dbReference>
<evidence type="ECO:0000313" key="3">
    <source>
        <dbReference type="Proteomes" id="UP000011724"/>
    </source>
</evidence>
<gene>
    <name evidence="2" type="ordered locus">BN4_10088</name>
</gene>
<dbReference type="KEGG" id="dpi:BN4_10088"/>
<dbReference type="Proteomes" id="UP000011724">
    <property type="component" value="Chromosome"/>
</dbReference>
<dbReference type="EMBL" id="FO203427">
    <property type="protein sequence ID" value="CCH47328.1"/>
    <property type="molecule type" value="Genomic_DNA"/>
</dbReference>
<name>M1WUH1_PSEP2</name>
<sequence length="571" mass="64228">MRYKLQMMNTDFGVGMFAALPDVNLSFNEMMAYLRKHPYDDYMHEFVLQGFKNFRTKKLEKLIIQVMKDKGQSDPIMAAILYEACICHERQRPLLGLFAGIDPQRLVDFTPAIHIRSMLLHDQKLHQQWIAHFGDNIFNMTPLPAPAQLDIPPIFTKREYLSTHWYTIKEAYHELKKEFPPAQARRPLQETIDFALSVLEKADAFLGPAMEHKASLSPIARLRHWMVKIRSSNGRLANSLEGIQTCYGRGLIQQSAEASYAMELAERFSSYASFGANGVLGYKKTYPMTYAAYETLKTHAINPNDIRLEVPYTGQKLNWLEGQAPDGKGNLNPILIPAQCIFLFCNLDEQSLFSALGSTGLASGNTIAEAKVAALTEVIERDCDATVLFDPKRCFRVESKDPEIARLLQAYKDDGIDIWFLDVTSELGIPCYKSVVLGKLGDVNKGSGCDLNGKSALISAMTETAYPYPGPSSGPAPEGLETRQLEDLPNYSTGSAEGDLMILEKTLISNRYNPAYVDLTRKDLNIPVTRALVPGLELISDFDHYSRVSSRLFKNYMKMFPEDTHRADSSR</sequence>
<reference evidence="2 3" key="1">
    <citation type="journal article" date="2013" name="PLoS ONE">
        <title>The first genomic and proteomic characterization of a deep-sea sulfate reducer: insights into the piezophilic lifestyle of Desulfovibrio piezophilus.</title>
        <authorList>
            <person name="Pradel N."/>
            <person name="Ji B."/>
            <person name="Gimenez G."/>
            <person name="Talla E."/>
            <person name="Lenoble P."/>
            <person name="Garel M."/>
            <person name="Tamburini C."/>
            <person name="Fourquet P."/>
            <person name="Lebrun R."/>
            <person name="Bertin P."/>
            <person name="Denis Y."/>
            <person name="Pophillat M."/>
            <person name="Barbe V."/>
            <person name="Ollivier B."/>
            <person name="Dolla A."/>
        </authorList>
    </citation>
    <scope>NUCLEOTIDE SEQUENCE [LARGE SCALE GENOMIC DNA]</scope>
    <source>
        <strain evidence="3">DSM 10523 / SB164P1</strain>
    </source>
</reference>
<organism evidence="2 3">
    <name type="scientific">Pseudodesulfovibrio piezophilus (strain DSM 21447 / JCM 15486 / C1TLV30)</name>
    <name type="common">Desulfovibrio piezophilus</name>
    <dbReference type="NCBI Taxonomy" id="1322246"/>
    <lineage>
        <taxon>Bacteria</taxon>
        <taxon>Pseudomonadati</taxon>
        <taxon>Thermodesulfobacteriota</taxon>
        <taxon>Desulfovibrionia</taxon>
        <taxon>Desulfovibrionales</taxon>
        <taxon>Desulfovibrionaceae</taxon>
    </lineage>
</organism>
<accession>M1WUH1</accession>
<dbReference type="Gene3D" id="3.30.1330.230">
    <property type="match status" value="1"/>
</dbReference>
<evidence type="ECO:0000313" key="2">
    <source>
        <dbReference type="EMBL" id="CCH47328.1"/>
    </source>
</evidence>
<dbReference type="OrthoDB" id="5380721at2"/>
<dbReference type="AlphaFoldDB" id="M1WUH1"/>